<keyword evidence="2" id="KW-0472">Membrane</keyword>
<keyword evidence="2" id="KW-1133">Transmembrane helix</keyword>
<protein>
    <recommendedName>
        <fullName evidence="6">Mid2 domain-containing protein</fullName>
    </recommendedName>
</protein>
<feature type="chain" id="PRO_5016444217" description="Mid2 domain-containing protein" evidence="3">
    <location>
        <begin position="25"/>
        <end position="281"/>
    </location>
</feature>
<proteinExistence type="predicted"/>
<feature type="signal peptide" evidence="3">
    <location>
        <begin position="1"/>
        <end position="24"/>
    </location>
</feature>
<keyword evidence="2" id="KW-0812">Transmembrane</keyword>
<dbReference type="EMBL" id="KZ826358">
    <property type="protein sequence ID" value="PYI05491.1"/>
    <property type="molecule type" value="Genomic_DNA"/>
</dbReference>
<accession>A0A319E675</accession>
<keyword evidence="5" id="KW-1185">Reference proteome</keyword>
<feature type="region of interest" description="Disordered" evidence="1">
    <location>
        <begin position="237"/>
        <end position="281"/>
    </location>
</feature>
<feature type="region of interest" description="Disordered" evidence="1">
    <location>
        <begin position="185"/>
        <end position="204"/>
    </location>
</feature>
<feature type="transmembrane region" description="Helical" evidence="2">
    <location>
        <begin position="211"/>
        <end position="234"/>
    </location>
</feature>
<gene>
    <name evidence="4" type="ORF">BO78DRAFT_398229</name>
</gene>
<evidence type="ECO:0000313" key="4">
    <source>
        <dbReference type="EMBL" id="PYI05491.1"/>
    </source>
</evidence>
<name>A0A319E675_ASPSB</name>
<dbReference type="VEuPathDB" id="FungiDB:BO78DRAFT_398229"/>
<organism evidence="4 5">
    <name type="scientific">Aspergillus sclerotiicarbonarius (strain CBS 121057 / IBT 28362)</name>
    <dbReference type="NCBI Taxonomy" id="1448318"/>
    <lineage>
        <taxon>Eukaryota</taxon>
        <taxon>Fungi</taxon>
        <taxon>Dikarya</taxon>
        <taxon>Ascomycota</taxon>
        <taxon>Pezizomycotina</taxon>
        <taxon>Eurotiomycetes</taxon>
        <taxon>Eurotiomycetidae</taxon>
        <taxon>Eurotiales</taxon>
        <taxon>Aspergillaceae</taxon>
        <taxon>Aspergillus</taxon>
        <taxon>Aspergillus subgen. Circumdati</taxon>
    </lineage>
</organism>
<feature type="compositionally biased region" description="Low complexity" evidence="1">
    <location>
        <begin position="185"/>
        <end position="195"/>
    </location>
</feature>
<dbReference type="Proteomes" id="UP000248423">
    <property type="component" value="Unassembled WGS sequence"/>
</dbReference>
<evidence type="ECO:0000256" key="3">
    <source>
        <dbReference type="SAM" id="SignalP"/>
    </source>
</evidence>
<feature type="compositionally biased region" description="Basic and acidic residues" evidence="1">
    <location>
        <begin position="245"/>
        <end position="281"/>
    </location>
</feature>
<evidence type="ECO:0008006" key="6">
    <source>
        <dbReference type="Google" id="ProtNLM"/>
    </source>
</evidence>
<evidence type="ECO:0000256" key="2">
    <source>
        <dbReference type="SAM" id="Phobius"/>
    </source>
</evidence>
<dbReference type="OrthoDB" id="4506373at2759"/>
<dbReference type="AlphaFoldDB" id="A0A319E675"/>
<evidence type="ECO:0000313" key="5">
    <source>
        <dbReference type="Proteomes" id="UP000248423"/>
    </source>
</evidence>
<sequence length="281" mass="29240">MRLQRKQWRSAALLLLCSAPFAAAIDCYSHNGIEASSSEYYNATLDGALVGCGTGVTTCCLASEYCDVDLLCHDRDTGGVSRQYCSSPEWPTDKCSALCPQYTAAGVDLTACDDSGTKYCCGPSAEDCCKAGNYTTIDKETGEIIAIGTSTIATTSTTSASSSSSTSTSNLSSLISSATATSATTTAAGSSASSTDAVSEKTSGMPETTKLGIGLGVGLGVPFLLGGAAAIFFWRRSQRKQPSPPEEKGAGLDRTGKEAHLLETNEARRELPGFEVRHELQ</sequence>
<keyword evidence="3" id="KW-0732">Signal</keyword>
<reference evidence="4 5" key="1">
    <citation type="submission" date="2018-02" db="EMBL/GenBank/DDBJ databases">
        <title>The genomes of Aspergillus section Nigri reveals drivers in fungal speciation.</title>
        <authorList>
            <consortium name="DOE Joint Genome Institute"/>
            <person name="Vesth T.C."/>
            <person name="Nybo J."/>
            <person name="Theobald S."/>
            <person name="Brandl J."/>
            <person name="Frisvad J.C."/>
            <person name="Nielsen K.F."/>
            <person name="Lyhne E.K."/>
            <person name="Kogle M.E."/>
            <person name="Kuo A."/>
            <person name="Riley R."/>
            <person name="Clum A."/>
            <person name="Nolan M."/>
            <person name="Lipzen A."/>
            <person name="Salamov A."/>
            <person name="Henrissat B."/>
            <person name="Wiebenga A."/>
            <person name="De vries R.P."/>
            <person name="Grigoriev I.V."/>
            <person name="Mortensen U.H."/>
            <person name="Andersen M.R."/>
            <person name="Baker S.E."/>
        </authorList>
    </citation>
    <scope>NUCLEOTIDE SEQUENCE [LARGE SCALE GENOMIC DNA]</scope>
    <source>
        <strain evidence="4 5">CBS 121057</strain>
    </source>
</reference>
<dbReference type="STRING" id="1448318.A0A319E675"/>
<evidence type="ECO:0000256" key="1">
    <source>
        <dbReference type="SAM" id="MobiDB-lite"/>
    </source>
</evidence>